<accession>A0A1I0ICA5</accession>
<dbReference type="OrthoDB" id="8689481at2"/>
<organism evidence="1 2">
    <name type="scientific">Marinobacter segnicrescens</name>
    <dbReference type="NCBI Taxonomy" id="430453"/>
    <lineage>
        <taxon>Bacteria</taxon>
        <taxon>Pseudomonadati</taxon>
        <taxon>Pseudomonadota</taxon>
        <taxon>Gammaproteobacteria</taxon>
        <taxon>Pseudomonadales</taxon>
        <taxon>Marinobacteraceae</taxon>
        <taxon>Marinobacter</taxon>
    </lineage>
</organism>
<reference evidence="2" key="1">
    <citation type="submission" date="2016-10" db="EMBL/GenBank/DDBJ databases">
        <authorList>
            <person name="Varghese N."/>
            <person name="Submissions S."/>
        </authorList>
    </citation>
    <scope>NUCLEOTIDE SEQUENCE [LARGE SCALE GENOMIC DNA]</scope>
    <source>
        <strain evidence="2">CGMCC 1.6489</strain>
    </source>
</reference>
<dbReference type="RefSeq" id="WP_091855261.1">
    <property type="nucleotide sequence ID" value="NZ_FOHZ01000052.1"/>
</dbReference>
<gene>
    <name evidence="1" type="ORF">SAMN04487962_1523</name>
</gene>
<dbReference type="EMBL" id="FOHZ01000052">
    <property type="protein sequence ID" value="SET93756.1"/>
    <property type="molecule type" value="Genomic_DNA"/>
</dbReference>
<proteinExistence type="predicted"/>
<evidence type="ECO:0000313" key="2">
    <source>
        <dbReference type="Proteomes" id="UP000198762"/>
    </source>
</evidence>
<dbReference type="AlphaFoldDB" id="A0A1I0ICA5"/>
<name>A0A1I0ICA5_9GAMM</name>
<protein>
    <submittedName>
        <fullName evidence="1">Uncharacterized protein</fullName>
    </submittedName>
</protein>
<keyword evidence="2" id="KW-1185">Reference proteome</keyword>
<dbReference type="Proteomes" id="UP000198762">
    <property type="component" value="Unassembled WGS sequence"/>
</dbReference>
<dbReference type="STRING" id="430453.SAMN04487962_1523"/>
<evidence type="ECO:0000313" key="1">
    <source>
        <dbReference type="EMBL" id="SET93756.1"/>
    </source>
</evidence>
<sequence length="333" mass="38051">MESEEQAKKRLGNYYIAIWNGCDPDIASAIRQFRDSWKPYSAASRRYPIHRLIPELIDPAVTAYRETLPPDYLVHMPGSTEVSFSEMAQLVGFDAAVRLQRHLLRAFIKTKDQQTKTDQRFIATHESLIELVQDCACKQPVKSSMRCINGTSRGLNDKRRHSFCRFCGSPTTLTSFSDNKSQLRGSNDVLRLSNLYCTNHQPKLPNGAWNPLYKQATRSIAQFDIELERINKQCANRSRPLMSGDKLVDQYFLYLMLGKTLQPADKAELRNLARRMVDSKLSDTKKKMLVLKRDGFNQTEIGKQILNAKQQPMTRQAVSKALASVRKEFLLGT</sequence>